<feature type="region of interest" description="Disordered" evidence="1">
    <location>
        <begin position="22"/>
        <end position="61"/>
    </location>
</feature>
<feature type="region of interest" description="Disordered" evidence="1">
    <location>
        <begin position="77"/>
        <end position="130"/>
    </location>
</feature>
<dbReference type="Pfam" id="PF09350">
    <property type="entry name" value="DJC28_CD"/>
    <property type="match status" value="1"/>
</dbReference>
<dbReference type="InterPro" id="IPR018961">
    <property type="entry name" value="DnaJ_homolog_subfam-C_membr-28"/>
</dbReference>
<comment type="caution">
    <text evidence="3">The sequence shown here is derived from an EMBL/GenBank/DDBJ whole genome shotgun (WGS) entry which is preliminary data.</text>
</comment>
<organism evidence="3 4">
    <name type="scientific">Tribonema minus</name>
    <dbReference type="NCBI Taxonomy" id="303371"/>
    <lineage>
        <taxon>Eukaryota</taxon>
        <taxon>Sar</taxon>
        <taxon>Stramenopiles</taxon>
        <taxon>Ochrophyta</taxon>
        <taxon>PX clade</taxon>
        <taxon>Xanthophyceae</taxon>
        <taxon>Tribonematales</taxon>
        <taxon>Tribonemataceae</taxon>
        <taxon>Tribonema</taxon>
    </lineage>
</organism>
<evidence type="ECO:0000313" key="4">
    <source>
        <dbReference type="Proteomes" id="UP000664859"/>
    </source>
</evidence>
<feature type="compositionally biased region" description="Polar residues" evidence="1">
    <location>
        <begin position="40"/>
        <end position="61"/>
    </location>
</feature>
<protein>
    <recommendedName>
        <fullName evidence="2">DnaJ homologue subfamily C member 28 conserved domain-containing protein</fullName>
    </recommendedName>
</protein>
<evidence type="ECO:0000256" key="1">
    <source>
        <dbReference type="SAM" id="MobiDB-lite"/>
    </source>
</evidence>
<dbReference type="Proteomes" id="UP000664859">
    <property type="component" value="Unassembled WGS sequence"/>
</dbReference>
<keyword evidence="4" id="KW-1185">Reference proteome</keyword>
<evidence type="ECO:0000259" key="2">
    <source>
        <dbReference type="Pfam" id="PF09350"/>
    </source>
</evidence>
<name>A0A836CA93_9STRA</name>
<dbReference type="InterPro" id="IPR052573">
    <property type="entry name" value="DnaJ_C_subfamily_28"/>
</dbReference>
<sequence length="448" mass="46854">MRGALCRHATVLRCRGRSAAPTAAAAAAAPMRQSSGAAAPSSQKAQDSADSGSHMPTSEQQSEMDFDILAVMAKSNARWSKQQQPAATADVGGAEEEEEDEKKHLAPQHRRFLSHAEIGPGTPHNREKRASRLRLALAVSRSHDYQLDREGLVSEEAGANRLTQAKGLDAIVEDKIQMAIMRGDFDALRGRGQPLETEREGSVVDPATDVISRLLAQNGILPGWVEKQKAVNALGAALRARVRGDWAAAYLDANRGGGGGGAPHAPSPGGTRSGGGGSDSGGGGGAPAWVHPDAAAFRRRAEGAADHADVLRELNAAIDAYNLEVPSYHLQRGRARIAWLLEAVTAAPIRGRAEAAALAEEGRRARQQALSFETLLLDPPSYNTPPAHSHAAMRSTGGGGRAWAADTGYGAGMHGGGGAGAARGSNALLQVCMLPIDGLADMLRRAFF</sequence>
<feature type="compositionally biased region" description="Low complexity" evidence="1">
    <location>
        <begin position="22"/>
        <end position="39"/>
    </location>
</feature>
<dbReference type="OrthoDB" id="1922282at2759"/>
<dbReference type="AlphaFoldDB" id="A0A836CA93"/>
<dbReference type="PANTHER" id="PTHR39158">
    <property type="entry name" value="OS08G0560600 PROTEIN"/>
    <property type="match status" value="1"/>
</dbReference>
<dbReference type="PANTHER" id="PTHR39158:SF1">
    <property type="entry name" value="DNAJ HOMOLOG SUBFAMILY C MEMBER 28"/>
    <property type="match status" value="1"/>
</dbReference>
<feature type="domain" description="DnaJ homologue subfamily C member 28 conserved" evidence="2">
    <location>
        <begin position="171"/>
        <end position="239"/>
    </location>
</feature>
<proteinExistence type="predicted"/>
<feature type="compositionally biased region" description="Gly residues" evidence="1">
    <location>
        <begin position="271"/>
        <end position="286"/>
    </location>
</feature>
<evidence type="ECO:0000313" key="3">
    <source>
        <dbReference type="EMBL" id="KAG5177653.1"/>
    </source>
</evidence>
<dbReference type="EMBL" id="JAFCMP010000523">
    <property type="protein sequence ID" value="KAG5177653.1"/>
    <property type="molecule type" value="Genomic_DNA"/>
</dbReference>
<accession>A0A836CA93</accession>
<feature type="compositionally biased region" description="Polar residues" evidence="1">
    <location>
        <begin position="77"/>
        <end position="86"/>
    </location>
</feature>
<gene>
    <name evidence="3" type="ORF">JKP88DRAFT_350648</name>
</gene>
<feature type="region of interest" description="Disordered" evidence="1">
    <location>
        <begin position="257"/>
        <end position="290"/>
    </location>
</feature>
<reference evidence="3" key="1">
    <citation type="submission" date="2021-02" db="EMBL/GenBank/DDBJ databases">
        <title>First Annotated Genome of the Yellow-green Alga Tribonema minus.</title>
        <authorList>
            <person name="Mahan K.M."/>
        </authorList>
    </citation>
    <scope>NUCLEOTIDE SEQUENCE</scope>
    <source>
        <strain evidence="3">UTEX B ZZ1240</strain>
    </source>
</reference>